<evidence type="ECO:0008006" key="4">
    <source>
        <dbReference type="Google" id="ProtNLM"/>
    </source>
</evidence>
<protein>
    <recommendedName>
        <fullName evidence="4">START domain-containing protein</fullName>
    </recommendedName>
</protein>
<evidence type="ECO:0000313" key="2">
    <source>
        <dbReference type="EnsemblProtists" id="Phyra81551"/>
    </source>
</evidence>
<dbReference type="EMBL" id="DS566057">
    <property type="status" value="NOT_ANNOTATED_CDS"/>
    <property type="molecule type" value="Genomic_DNA"/>
</dbReference>
<dbReference type="PANTHER" id="PTHR13510">
    <property type="entry name" value="FYVE-FINGER-CONTAINING RAB5 EFFECTOR PROTEIN RABENOSYN-5-RELATED"/>
    <property type="match status" value="1"/>
</dbReference>
<dbReference type="VEuPathDB" id="FungiDB:KRP23_12859"/>
<organism evidence="2 3">
    <name type="scientific">Phytophthora ramorum</name>
    <name type="common">Sudden oak death agent</name>
    <dbReference type="NCBI Taxonomy" id="164328"/>
    <lineage>
        <taxon>Eukaryota</taxon>
        <taxon>Sar</taxon>
        <taxon>Stramenopiles</taxon>
        <taxon>Oomycota</taxon>
        <taxon>Peronosporomycetes</taxon>
        <taxon>Peronosporales</taxon>
        <taxon>Peronosporaceae</taxon>
        <taxon>Phytophthora</taxon>
    </lineage>
</organism>
<evidence type="ECO:0000256" key="1">
    <source>
        <dbReference type="SAM" id="MobiDB-lite"/>
    </source>
</evidence>
<dbReference type="OMA" id="AKPHEFF"/>
<sequence length="433" mass="48556">MADEQDQAVSLGAFEASSDGIIAKTALQYVDFVRRRRRVVDASKWLKLKSERGIDLYTERVELRSLYNARRSLPNDVSAVESFGALHTTMVSAFGGGTLPGSLDEVMDGLYADTTQQMQRNAPIQYGDVLDCGVVRTFRTRSDAKPHEFFGVKFVEKFGHIPGVIDQLCWLERMDTMVTAGRRFGFQLIKSVETEDRTSDQSVRRVNMSVCYLYCQAAPGAVDVFIRGIVELPGSAQSRRRQDTISAAGDYILATIHGRECQRMKTIASLIKKSKTERESLAYVESVIAQRLSAGWRKLYVQTEVRLAQSSASFGVISVLLQEMCSGCQDAMRRPKLVALVDADSRRRGSLAPSESLRGAKLQSRFGSTRDDGDLPDTVAKSYCESASFRMLLPIRDPRPRSNYRVNRRKRENILITMLRKHEHQRRGSVSSA</sequence>
<feature type="region of interest" description="Disordered" evidence="1">
    <location>
        <begin position="350"/>
        <end position="374"/>
    </location>
</feature>
<dbReference type="eggNOG" id="ENOG502SM3V">
    <property type="taxonomic scope" value="Eukaryota"/>
</dbReference>
<dbReference type="VEuPathDB" id="FungiDB:KRP22_3862"/>
<dbReference type="HOGENOM" id="CLU_633834_0_0_1"/>
<keyword evidence="3" id="KW-1185">Reference proteome</keyword>
<name>H3GVW6_PHYRM</name>
<accession>H3GVW6</accession>
<dbReference type="InterPro" id="IPR052727">
    <property type="entry name" value="Rab4/Rab5_effector"/>
</dbReference>
<proteinExistence type="predicted"/>
<reference evidence="3" key="1">
    <citation type="journal article" date="2006" name="Science">
        <title>Phytophthora genome sequences uncover evolutionary origins and mechanisms of pathogenesis.</title>
        <authorList>
            <person name="Tyler B.M."/>
            <person name="Tripathy S."/>
            <person name="Zhang X."/>
            <person name="Dehal P."/>
            <person name="Jiang R.H."/>
            <person name="Aerts A."/>
            <person name="Arredondo F.D."/>
            <person name="Baxter L."/>
            <person name="Bensasson D."/>
            <person name="Beynon J.L."/>
            <person name="Chapman J."/>
            <person name="Damasceno C.M."/>
            <person name="Dorrance A.E."/>
            <person name="Dou D."/>
            <person name="Dickerman A.W."/>
            <person name="Dubchak I.L."/>
            <person name="Garbelotto M."/>
            <person name="Gijzen M."/>
            <person name="Gordon S.G."/>
            <person name="Govers F."/>
            <person name="Grunwald N.J."/>
            <person name="Huang W."/>
            <person name="Ivors K.L."/>
            <person name="Jones R.W."/>
            <person name="Kamoun S."/>
            <person name="Krampis K."/>
            <person name="Lamour K.H."/>
            <person name="Lee M.K."/>
            <person name="McDonald W.H."/>
            <person name="Medina M."/>
            <person name="Meijer H.J."/>
            <person name="Nordberg E.K."/>
            <person name="Maclean D.J."/>
            <person name="Ospina-Giraldo M.D."/>
            <person name="Morris P.F."/>
            <person name="Phuntumart V."/>
            <person name="Putnam N.H."/>
            <person name="Rash S."/>
            <person name="Rose J.K."/>
            <person name="Sakihama Y."/>
            <person name="Salamov A.A."/>
            <person name="Savidor A."/>
            <person name="Scheuring C.F."/>
            <person name="Smith B.M."/>
            <person name="Sobral B.W."/>
            <person name="Terry A."/>
            <person name="Torto-Alalibo T.A."/>
            <person name="Win J."/>
            <person name="Xu Z."/>
            <person name="Zhang H."/>
            <person name="Grigoriev I.V."/>
            <person name="Rokhsar D.S."/>
            <person name="Boore J.L."/>
        </authorList>
    </citation>
    <scope>NUCLEOTIDE SEQUENCE [LARGE SCALE GENOMIC DNA]</scope>
    <source>
        <strain evidence="3">Pr102</strain>
    </source>
</reference>
<dbReference type="InParanoid" id="H3GVW6"/>
<reference evidence="2" key="2">
    <citation type="submission" date="2015-06" db="UniProtKB">
        <authorList>
            <consortium name="EnsemblProtists"/>
        </authorList>
    </citation>
    <scope>IDENTIFICATION</scope>
    <source>
        <strain evidence="2">Pr102</strain>
    </source>
</reference>
<dbReference type="PANTHER" id="PTHR13510:SF44">
    <property type="entry name" value="RABENOSYN-5"/>
    <property type="match status" value="1"/>
</dbReference>
<dbReference type="AlphaFoldDB" id="H3GVW6"/>
<dbReference type="EnsemblProtists" id="Phyra81551">
    <property type="protein sequence ID" value="Phyra81551"/>
    <property type="gene ID" value="Phyra81551"/>
</dbReference>
<evidence type="ECO:0000313" key="3">
    <source>
        <dbReference type="Proteomes" id="UP000005238"/>
    </source>
</evidence>
<dbReference type="Proteomes" id="UP000005238">
    <property type="component" value="Unassembled WGS sequence"/>
</dbReference>